<reference evidence="1 2" key="1">
    <citation type="submission" date="2019-06" db="EMBL/GenBank/DDBJ databases">
        <title>Draft genomes of female and male turbot (Scophthalmus maximus).</title>
        <authorList>
            <person name="Xu H."/>
            <person name="Xu X.-W."/>
            <person name="Shao C."/>
            <person name="Chen S."/>
        </authorList>
    </citation>
    <scope>NUCLEOTIDE SEQUENCE [LARGE SCALE GENOMIC DNA]</scope>
    <source>
        <strain evidence="1">Ysfricsl-2016a</strain>
        <tissue evidence="1">Blood</tissue>
    </source>
</reference>
<evidence type="ECO:0008006" key="3">
    <source>
        <dbReference type="Google" id="ProtNLM"/>
    </source>
</evidence>
<comment type="caution">
    <text evidence="1">The sequence shown here is derived from an EMBL/GenBank/DDBJ whole genome shotgun (WGS) entry which is preliminary data.</text>
</comment>
<evidence type="ECO:0000313" key="1">
    <source>
        <dbReference type="EMBL" id="KAF0047695.1"/>
    </source>
</evidence>
<dbReference type="AlphaFoldDB" id="A0A6A4TR05"/>
<accession>A0A6A4TR05</accession>
<dbReference type="Proteomes" id="UP000438429">
    <property type="component" value="Unassembled WGS sequence"/>
</dbReference>
<evidence type="ECO:0000313" key="2">
    <source>
        <dbReference type="Proteomes" id="UP000438429"/>
    </source>
</evidence>
<gene>
    <name evidence="1" type="ORF">F2P81_001328</name>
</gene>
<sequence length="203" mass="22717">MGEKEAIVKLREDGKSIRAIAQTLAITSTTTWNVLKKKETTGVLSNRRRTGTPRKTTAVDDRNIVRAVKKDSKTAVGDISNNLQRAGLKLCAISPSVLILGDFNFHIDNINCKSATEFLELLNCFNFSQHVNFPIHTHGHILDLVCSTGLTVNHLSSLNLHISDDLAIITDINIPIPIPKDKRKMSPELHQMKFRKCQLERLQ</sequence>
<dbReference type="EMBL" id="VEVO01000001">
    <property type="protein sequence ID" value="KAF0047695.1"/>
    <property type="molecule type" value="Genomic_DNA"/>
</dbReference>
<organism evidence="1 2">
    <name type="scientific">Scophthalmus maximus</name>
    <name type="common">Turbot</name>
    <name type="synonym">Psetta maxima</name>
    <dbReference type="NCBI Taxonomy" id="52904"/>
    <lineage>
        <taxon>Eukaryota</taxon>
        <taxon>Metazoa</taxon>
        <taxon>Chordata</taxon>
        <taxon>Craniata</taxon>
        <taxon>Vertebrata</taxon>
        <taxon>Euteleostomi</taxon>
        <taxon>Actinopterygii</taxon>
        <taxon>Neopterygii</taxon>
        <taxon>Teleostei</taxon>
        <taxon>Neoteleostei</taxon>
        <taxon>Acanthomorphata</taxon>
        <taxon>Carangaria</taxon>
        <taxon>Pleuronectiformes</taxon>
        <taxon>Pleuronectoidei</taxon>
        <taxon>Scophthalmidae</taxon>
        <taxon>Scophthalmus</taxon>
    </lineage>
</organism>
<dbReference type="InterPro" id="IPR036691">
    <property type="entry name" value="Endo/exonu/phosph_ase_sf"/>
</dbReference>
<protein>
    <recommendedName>
        <fullName evidence="3">Endonuclease/exonuclease/phosphatase domain-containing protein</fullName>
    </recommendedName>
</protein>
<dbReference type="SUPFAM" id="SSF56219">
    <property type="entry name" value="DNase I-like"/>
    <property type="match status" value="1"/>
</dbReference>
<dbReference type="Gene3D" id="1.10.10.60">
    <property type="entry name" value="Homeodomain-like"/>
    <property type="match status" value="1"/>
</dbReference>
<name>A0A6A4TR05_SCOMX</name>
<dbReference type="InterPro" id="IPR009057">
    <property type="entry name" value="Homeodomain-like_sf"/>
</dbReference>
<dbReference type="PANTHER" id="PTHR33776:SF3">
    <property type="entry name" value="PHD-TYPE DOMAIN-CONTAINING PROTEIN"/>
    <property type="match status" value="1"/>
</dbReference>
<proteinExistence type="predicted"/>
<dbReference type="SUPFAM" id="SSF46689">
    <property type="entry name" value="Homeodomain-like"/>
    <property type="match status" value="1"/>
</dbReference>
<dbReference type="PANTHER" id="PTHR33776">
    <property type="entry name" value="ENDO/EXONUCLEASE/PHOSPHATASE DOMAIN-CONTAINING PROTEIN"/>
    <property type="match status" value="1"/>
</dbReference>